<comment type="caution">
    <text evidence="1">The sequence shown here is derived from an EMBL/GenBank/DDBJ whole genome shotgun (WGS) entry which is preliminary data.</text>
</comment>
<organism evidence="1 2">
    <name type="scientific">Dactylosporangium vinaceum</name>
    <dbReference type="NCBI Taxonomy" id="53362"/>
    <lineage>
        <taxon>Bacteria</taxon>
        <taxon>Bacillati</taxon>
        <taxon>Actinomycetota</taxon>
        <taxon>Actinomycetes</taxon>
        <taxon>Micromonosporales</taxon>
        <taxon>Micromonosporaceae</taxon>
        <taxon>Dactylosporangium</taxon>
    </lineage>
</organism>
<dbReference type="Proteomes" id="UP001589608">
    <property type="component" value="Unassembled WGS sequence"/>
</dbReference>
<keyword evidence="2" id="KW-1185">Reference proteome</keyword>
<dbReference type="RefSeq" id="WP_281428314.1">
    <property type="nucleotide sequence ID" value="NZ_CP061913.1"/>
</dbReference>
<gene>
    <name evidence="1" type="ORF">ACFFTR_07970</name>
</gene>
<evidence type="ECO:0000313" key="1">
    <source>
        <dbReference type="EMBL" id="MFB9443016.1"/>
    </source>
</evidence>
<accession>A0ABV5M2I6</accession>
<evidence type="ECO:0000313" key="2">
    <source>
        <dbReference type="Proteomes" id="UP001589608"/>
    </source>
</evidence>
<reference evidence="1 2" key="1">
    <citation type="submission" date="2024-09" db="EMBL/GenBank/DDBJ databases">
        <authorList>
            <person name="Sun Q."/>
            <person name="Mori K."/>
        </authorList>
    </citation>
    <scope>NUCLEOTIDE SEQUENCE [LARGE SCALE GENOMIC DNA]</scope>
    <source>
        <strain evidence="1 2">JCM 3307</strain>
    </source>
</reference>
<dbReference type="EMBL" id="JBHMCA010000019">
    <property type="protein sequence ID" value="MFB9443016.1"/>
    <property type="molecule type" value="Genomic_DNA"/>
</dbReference>
<proteinExistence type="predicted"/>
<sequence length="43" mass="4831">MGEAVGIDPLSWRLTDLHSNRLYTAAEPDAVEPLVRRGHRYPA</sequence>
<name>A0ABV5M2I6_9ACTN</name>
<evidence type="ECO:0008006" key="3">
    <source>
        <dbReference type="Google" id="ProtNLM"/>
    </source>
</evidence>
<protein>
    <recommendedName>
        <fullName evidence="3">Transposase</fullName>
    </recommendedName>
</protein>